<dbReference type="InterPro" id="IPR025996">
    <property type="entry name" value="MT1864/Rv1816-like_C"/>
</dbReference>
<gene>
    <name evidence="6" type="ORF">V3851_16870</name>
</gene>
<reference evidence="6 7" key="1">
    <citation type="submission" date="2024-02" db="EMBL/GenBank/DDBJ databases">
        <title>A nitrogen-fixing paenibacillus bacterium.</title>
        <authorList>
            <person name="Zhang W.L."/>
            <person name="Chen S.F."/>
        </authorList>
    </citation>
    <scope>NUCLEOTIDE SEQUENCE [LARGE SCALE GENOMIC DNA]</scope>
    <source>
        <strain evidence="6 7">M1</strain>
    </source>
</reference>
<organism evidence="6 7">
    <name type="scientific">Paenibacillus haidiansis</name>
    <dbReference type="NCBI Taxonomy" id="1574488"/>
    <lineage>
        <taxon>Bacteria</taxon>
        <taxon>Bacillati</taxon>
        <taxon>Bacillota</taxon>
        <taxon>Bacilli</taxon>
        <taxon>Bacillales</taxon>
        <taxon>Paenibacillaceae</taxon>
        <taxon>Paenibacillus</taxon>
    </lineage>
</organism>
<dbReference type="PANTHER" id="PTHR30055">
    <property type="entry name" value="HTH-TYPE TRANSCRIPTIONAL REGULATOR RUTR"/>
    <property type="match status" value="1"/>
</dbReference>
<dbReference type="InterPro" id="IPR009057">
    <property type="entry name" value="Homeodomain-like_sf"/>
</dbReference>
<dbReference type="PROSITE" id="PS50977">
    <property type="entry name" value="HTH_TETR_2"/>
    <property type="match status" value="1"/>
</dbReference>
<feature type="DNA-binding region" description="H-T-H motif" evidence="4">
    <location>
        <begin position="29"/>
        <end position="48"/>
    </location>
</feature>
<evidence type="ECO:0000256" key="4">
    <source>
        <dbReference type="PROSITE-ProRule" id="PRU00335"/>
    </source>
</evidence>
<dbReference type="Gene3D" id="1.10.10.60">
    <property type="entry name" value="Homeodomain-like"/>
    <property type="match status" value="1"/>
</dbReference>
<dbReference type="InterPro" id="IPR050109">
    <property type="entry name" value="HTH-type_TetR-like_transc_reg"/>
</dbReference>
<dbReference type="EMBL" id="JAZHPZ010000008">
    <property type="protein sequence ID" value="MEF2967501.1"/>
    <property type="molecule type" value="Genomic_DNA"/>
</dbReference>
<evidence type="ECO:0000256" key="2">
    <source>
        <dbReference type="ARBA" id="ARBA00023125"/>
    </source>
</evidence>
<dbReference type="InterPro" id="IPR036271">
    <property type="entry name" value="Tet_transcr_reg_TetR-rel_C_sf"/>
</dbReference>
<sequence length="189" mass="20461">MSPRAGIDPGAVLRAALEIADSEGAEAITISSVAQRLGIRPPSLYNHVSGLNELRSWVAVHALRQLQDAIVAAAGNKKGEAAILSFADAYIGFVREHPGLYEMIQLAPGPEDREIGEAGDRLVDFVVGLLDDYNLTKEEALHTVRGLRSLIHGFASLERQKGFGLPLDVQDSLNFNLKLILDGLRRRTG</sequence>
<evidence type="ECO:0000256" key="1">
    <source>
        <dbReference type="ARBA" id="ARBA00023015"/>
    </source>
</evidence>
<dbReference type="RefSeq" id="WP_331847720.1">
    <property type="nucleotide sequence ID" value="NZ_JAZHPZ010000008.1"/>
</dbReference>
<dbReference type="SUPFAM" id="SSF46689">
    <property type="entry name" value="Homeodomain-like"/>
    <property type="match status" value="1"/>
</dbReference>
<evidence type="ECO:0000313" key="6">
    <source>
        <dbReference type="EMBL" id="MEF2967501.1"/>
    </source>
</evidence>
<evidence type="ECO:0000256" key="3">
    <source>
        <dbReference type="ARBA" id="ARBA00023163"/>
    </source>
</evidence>
<name>A0ABU7VW99_9BACL</name>
<proteinExistence type="predicted"/>
<dbReference type="Gene3D" id="1.10.357.10">
    <property type="entry name" value="Tetracycline Repressor, domain 2"/>
    <property type="match status" value="1"/>
</dbReference>
<dbReference type="Pfam" id="PF13305">
    <property type="entry name" value="TetR_C_33"/>
    <property type="match status" value="1"/>
</dbReference>
<dbReference type="InterPro" id="IPR001647">
    <property type="entry name" value="HTH_TetR"/>
</dbReference>
<feature type="domain" description="HTH tetR-type" evidence="5">
    <location>
        <begin position="6"/>
        <end position="66"/>
    </location>
</feature>
<dbReference type="PANTHER" id="PTHR30055:SF239">
    <property type="entry name" value="TRANSCRIPTIONAL REGULATORY PROTEIN"/>
    <property type="match status" value="1"/>
</dbReference>
<accession>A0ABU7VW99</accession>
<evidence type="ECO:0000259" key="5">
    <source>
        <dbReference type="PROSITE" id="PS50977"/>
    </source>
</evidence>
<keyword evidence="7" id="KW-1185">Reference proteome</keyword>
<comment type="caution">
    <text evidence="6">The sequence shown here is derived from an EMBL/GenBank/DDBJ whole genome shotgun (WGS) entry which is preliminary data.</text>
</comment>
<protein>
    <submittedName>
        <fullName evidence="6">WHG domain-containing protein</fullName>
    </submittedName>
</protein>
<evidence type="ECO:0000313" key="7">
    <source>
        <dbReference type="Proteomes" id="UP001306950"/>
    </source>
</evidence>
<dbReference type="SUPFAM" id="SSF48498">
    <property type="entry name" value="Tetracyclin repressor-like, C-terminal domain"/>
    <property type="match status" value="1"/>
</dbReference>
<keyword evidence="2 4" id="KW-0238">DNA-binding</keyword>
<keyword evidence="3" id="KW-0804">Transcription</keyword>
<keyword evidence="1" id="KW-0805">Transcription regulation</keyword>
<dbReference type="Proteomes" id="UP001306950">
    <property type="component" value="Unassembled WGS sequence"/>
</dbReference>